<dbReference type="EMBL" id="SOZJ01000002">
    <property type="protein sequence ID" value="TGJ72365.1"/>
    <property type="molecule type" value="Genomic_DNA"/>
</dbReference>
<name>A0A7C8KIQ6_ORBOL</name>
<protein>
    <submittedName>
        <fullName evidence="2">Uncharacterized protein</fullName>
    </submittedName>
</protein>
<organism evidence="2 3">
    <name type="scientific">Orbilia oligospora</name>
    <name type="common">Nematode-trapping fungus</name>
    <name type="synonym">Arthrobotrys oligospora</name>
    <dbReference type="NCBI Taxonomy" id="2813651"/>
    <lineage>
        <taxon>Eukaryota</taxon>
        <taxon>Fungi</taxon>
        <taxon>Dikarya</taxon>
        <taxon>Ascomycota</taxon>
        <taxon>Pezizomycotina</taxon>
        <taxon>Orbiliomycetes</taxon>
        <taxon>Orbiliales</taxon>
        <taxon>Orbiliaceae</taxon>
        <taxon>Orbilia</taxon>
    </lineage>
</organism>
<evidence type="ECO:0000313" key="2">
    <source>
        <dbReference type="EMBL" id="TGJ72365.1"/>
    </source>
</evidence>
<dbReference type="Proteomes" id="UP000297595">
    <property type="component" value="Unassembled WGS sequence"/>
</dbReference>
<gene>
    <name evidence="2" type="ORF">EYR41_004264</name>
</gene>
<dbReference type="AlphaFoldDB" id="A0A7C8KIQ6"/>
<reference evidence="2 3" key="1">
    <citation type="submission" date="2019-03" db="EMBL/GenBank/DDBJ databases">
        <title>Nematode-trapping fungi genome.</title>
        <authorList>
            <person name="Vidal-Diez De Ulzurrun G."/>
        </authorList>
    </citation>
    <scope>NUCLEOTIDE SEQUENCE [LARGE SCALE GENOMIC DNA]</scope>
    <source>
        <strain evidence="2 3">TWF154</strain>
    </source>
</reference>
<feature type="compositionally biased region" description="Polar residues" evidence="1">
    <location>
        <begin position="72"/>
        <end position="81"/>
    </location>
</feature>
<feature type="region of interest" description="Disordered" evidence="1">
    <location>
        <begin position="68"/>
        <end position="120"/>
    </location>
</feature>
<sequence>MDPSLALAPVMDPSLVLVLATAIRHQLHTPHPGTSHTKSRDTIPSHIHLTALSHEATAPSLVLVQGPATAPSHLTSTTKNRPTGGHHQRATDHIKSMAMRTKCGPSSQRRTPKIVQAKAL</sequence>
<proteinExistence type="predicted"/>
<evidence type="ECO:0000313" key="3">
    <source>
        <dbReference type="Proteomes" id="UP000297595"/>
    </source>
</evidence>
<evidence type="ECO:0000256" key="1">
    <source>
        <dbReference type="SAM" id="MobiDB-lite"/>
    </source>
</evidence>
<comment type="caution">
    <text evidence="2">The sequence shown here is derived from an EMBL/GenBank/DDBJ whole genome shotgun (WGS) entry which is preliminary data.</text>
</comment>
<accession>A0A7C8KIQ6</accession>